<proteinExistence type="predicted"/>
<dbReference type="FunFam" id="2.40.10.10:FF:000120">
    <property type="entry name" value="Putative serine protease"/>
    <property type="match status" value="1"/>
</dbReference>
<dbReference type="Xenbase" id="XB-GENE-17331772">
    <property type="gene designation" value="gzma.L"/>
</dbReference>
<dbReference type="OMA" id="KCNSKKY"/>
<dbReference type="OrthoDB" id="6755574at2759"/>
<evidence type="ECO:0000256" key="2">
    <source>
        <dbReference type="ARBA" id="ARBA00022729"/>
    </source>
</evidence>
<dbReference type="Bgee" id="494696">
    <property type="expression patterns" value="Expressed in spleen and 1 other cell type or tissue"/>
</dbReference>
<keyword evidence="4" id="KW-0720">Serine protease</keyword>
<keyword evidence="6" id="KW-1185">Reference proteome</keyword>
<dbReference type="GO" id="GO:0004252">
    <property type="term" value="F:serine-type endopeptidase activity"/>
    <property type="evidence" value="ECO:0000318"/>
    <property type="project" value="GO_Central"/>
</dbReference>
<dbReference type="GO" id="GO:0140507">
    <property type="term" value="P:granzyme-mediated programmed cell death signaling pathway"/>
    <property type="evidence" value="ECO:0000318"/>
    <property type="project" value="GO_Central"/>
</dbReference>
<dbReference type="InterPro" id="IPR018114">
    <property type="entry name" value="TRYPSIN_HIS"/>
</dbReference>
<dbReference type="AGR" id="Xenbase:XB-GENE-17331772"/>
<dbReference type="InterPro" id="IPR033116">
    <property type="entry name" value="TRYPSIN_SER"/>
</dbReference>
<evidence type="ECO:0000313" key="7">
    <source>
        <dbReference type="RefSeq" id="XP_018082365.1"/>
    </source>
</evidence>
<dbReference type="RefSeq" id="XP_018082365.1">
    <property type="nucleotide sequence ID" value="XM_018226876.2"/>
</dbReference>
<dbReference type="CTD" id="494696"/>
<dbReference type="SUPFAM" id="SSF50494">
    <property type="entry name" value="Trypsin-like serine proteases"/>
    <property type="match status" value="1"/>
</dbReference>
<dbReference type="SMART" id="SM00020">
    <property type="entry name" value="Tryp_SPc"/>
    <property type="match status" value="1"/>
</dbReference>
<dbReference type="InterPro" id="IPR043504">
    <property type="entry name" value="Peptidase_S1_PA_chymotrypsin"/>
</dbReference>
<protein>
    <submittedName>
        <fullName evidence="7">Granzyme A</fullName>
    </submittedName>
</protein>
<evidence type="ECO:0000313" key="6">
    <source>
        <dbReference type="Proteomes" id="UP000186698"/>
    </source>
</evidence>
<dbReference type="PaxDb" id="8355-A0A1L8I2E3"/>
<sequence length="266" mass="29301">MRWSQTSPRMGLFGFCLLSSILLLIRINGNNCMDIINGNEAAPHSRPYMAFIHSSTGGYCGGTLIKQNWVLTAAHCIVNKSNVTLGAHNWRNKEKEQQTFSIARAVPHPCFDKDRKIHDIQLLQLKGAAKSTKFVSVLNVPTKDEDVKPESICSIAGWGITKVNGKSSDVLREANVTVVGRDKCNKIYKKLKITEITSNMLCAGPAKRRNDDTCQGDSGGPLVCDKKFSAIVSFGYKCGNPKYPGVYTRLTAKYLQWIKDITGGAD</sequence>
<evidence type="ECO:0000256" key="1">
    <source>
        <dbReference type="ARBA" id="ARBA00022670"/>
    </source>
</evidence>
<dbReference type="PROSITE" id="PS50240">
    <property type="entry name" value="TRYPSIN_DOM"/>
    <property type="match status" value="1"/>
</dbReference>
<dbReference type="GO" id="GO:0051604">
    <property type="term" value="P:protein maturation"/>
    <property type="evidence" value="ECO:0000318"/>
    <property type="project" value="GO_Central"/>
</dbReference>
<evidence type="ECO:0000256" key="4">
    <source>
        <dbReference type="ARBA" id="ARBA00022825"/>
    </source>
</evidence>
<dbReference type="InterPro" id="IPR009003">
    <property type="entry name" value="Peptidase_S1_PA"/>
</dbReference>
<evidence type="ECO:0000313" key="8">
    <source>
        <dbReference type="Xenbase" id="XB-GENE-17331772"/>
    </source>
</evidence>
<dbReference type="PANTHER" id="PTHR24271:SF52">
    <property type="entry name" value="GRANZYME K"/>
    <property type="match status" value="1"/>
</dbReference>
<dbReference type="GO" id="GO:0005615">
    <property type="term" value="C:extracellular space"/>
    <property type="evidence" value="ECO:0000318"/>
    <property type="project" value="GO_Central"/>
</dbReference>
<dbReference type="PROSITE" id="PS00135">
    <property type="entry name" value="TRYPSIN_SER"/>
    <property type="match status" value="1"/>
</dbReference>
<keyword evidence="2" id="KW-0732">Signal</keyword>
<dbReference type="InterPro" id="IPR001254">
    <property type="entry name" value="Trypsin_dom"/>
</dbReference>
<dbReference type="STRING" id="8355.A0A1L8I2E3"/>
<evidence type="ECO:0000256" key="5">
    <source>
        <dbReference type="ARBA" id="ARBA00023157"/>
    </source>
</evidence>
<dbReference type="PRINTS" id="PR00722">
    <property type="entry name" value="CHYMOTRYPSIN"/>
</dbReference>
<dbReference type="InterPro" id="IPR001314">
    <property type="entry name" value="Peptidase_S1A"/>
</dbReference>
<keyword evidence="1" id="KW-0645">Protease</keyword>
<keyword evidence="5" id="KW-1015">Disulfide bond</keyword>
<dbReference type="Pfam" id="PF00089">
    <property type="entry name" value="Trypsin"/>
    <property type="match status" value="1"/>
</dbReference>
<dbReference type="GO" id="GO:0006508">
    <property type="term" value="P:proteolysis"/>
    <property type="evidence" value="ECO:0007669"/>
    <property type="project" value="UniProtKB-KW"/>
</dbReference>
<dbReference type="CDD" id="cd00190">
    <property type="entry name" value="Tryp_SPc"/>
    <property type="match status" value="1"/>
</dbReference>
<accession>A0A1L8I2E3</accession>
<evidence type="ECO:0000256" key="3">
    <source>
        <dbReference type="ARBA" id="ARBA00022801"/>
    </source>
</evidence>
<gene>
    <name evidence="7 8" type="primary">gzma.L</name>
</gene>
<dbReference type="PANTHER" id="PTHR24271">
    <property type="entry name" value="KALLIKREIN-RELATED"/>
    <property type="match status" value="1"/>
</dbReference>
<dbReference type="GeneID" id="494696"/>
<keyword evidence="3" id="KW-0378">Hydrolase</keyword>
<organism evidence="6 7">
    <name type="scientific">Xenopus laevis</name>
    <name type="common">African clawed frog</name>
    <dbReference type="NCBI Taxonomy" id="8355"/>
    <lineage>
        <taxon>Eukaryota</taxon>
        <taxon>Metazoa</taxon>
        <taxon>Chordata</taxon>
        <taxon>Craniata</taxon>
        <taxon>Vertebrata</taxon>
        <taxon>Euteleostomi</taxon>
        <taxon>Amphibia</taxon>
        <taxon>Batrachia</taxon>
        <taxon>Anura</taxon>
        <taxon>Pipoidea</taxon>
        <taxon>Pipidae</taxon>
        <taxon>Xenopodinae</taxon>
        <taxon>Xenopus</taxon>
        <taxon>Xenopus</taxon>
    </lineage>
</organism>
<name>A0A1L8I2E3_XENLA</name>
<reference evidence="7" key="1">
    <citation type="submission" date="2025-08" db="UniProtKB">
        <authorList>
            <consortium name="RefSeq"/>
        </authorList>
    </citation>
    <scope>IDENTIFICATION</scope>
    <source>
        <strain evidence="7">J_2021</strain>
        <tissue evidence="7">Erythrocytes</tissue>
    </source>
</reference>
<dbReference type="Proteomes" id="UP000186698">
    <property type="component" value="Chromosome 1L"/>
</dbReference>
<dbReference type="KEGG" id="xla:494696"/>
<dbReference type="AlphaFoldDB" id="A0A1L8I2E3"/>
<dbReference type="PROSITE" id="PS00134">
    <property type="entry name" value="TRYPSIN_HIS"/>
    <property type="match status" value="1"/>
</dbReference>
<dbReference type="Gene3D" id="2.40.10.10">
    <property type="entry name" value="Trypsin-like serine proteases"/>
    <property type="match status" value="2"/>
</dbReference>